<sequence length="66" mass="7783">MVCTIKLYITCLNGLALIRPRKVLHPALFSIILIFDYTLQLFKRLKNEAKIILRNFRKQVTIHIKS</sequence>
<dbReference type="AlphaFoldDB" id="A0AAD1XAY0"/>
<evidence type="ECO:0000313" key="1">
    <source>
        <dbReference type="EMBL" id="CAI2363825.1"/>
    </source>
</evidence>
<keyword evidence="2" id="KW-1185">Reference proteome</keyword>
<organism evidence="1 2">
    <name type="scientific">Euplotes crassus</name>
    <dbReference type="NCBI Taxonomy" id="5936"/>
    <lineage>
        <taxon>Eukaryota</taxon>
        <taxon>Sar</taxon>
        <taxon>Alveolata</taxon>
        <taxon>Ciliophora</taxon>
        <taxon>Intramacronucleata</taxon>
        <taxon>Spirotrichea</taxon>
        <taxon>Hypotrichia</taxon>
        <taxon>Euplotida</taxon>
        <taxon>Euplotidae</taxon>
        <taxon>Moneuplotes</taxon>
    </lineage>
</organism>
<name>A0AAD1XAY0_EUPCR</name>
<dbReference type="Proteomes" id="UP001295684">
    <property type="component" value="Unassembled WGS sequence"/>
</dbReference>
<dbReference type="EMBL" id="CAMPGE010004974">
    <property type="protein sequence ID" value="CAI2363825.1"/>
    <property type="molecule type" value="Genomic_DNA"/>
</dbReference>
<reference evidence="1" key="1">
    <citation type="submission" date="2023-07" db="EMBL/GenBank/DDBJ databases">
        <authorList>
            <consortium name="AG Swart"/>
            <person name="Singh M."/>
            <person name="Singh A."/>
            <person name="Seah K."/>
            <person name="Emmerich C."/>
        </authorList>
    </citation>
    <scope>NUCLEOTIDE SEQUENCE</scope>
    <source>
        <strain evidence="1">DP1</strain>
    </source>
</reference>
<proteinExistence type="predicted"/>
<protein>
    <submittedName>
        <fullName evidence="1">Uncharacterized protein</fullName>
    </submittedName>
</protein>
<gene>
    <name evidence="1" type="ORF">ECRASSUSDP1_LOCUS5165</name>
</gene>
<comment type="caution">
    <text evidence="1">The sequence shown here is derived from an EMBL/GenBank/DDBJ whole genome shotgun (WGS) entry which is preliminary data.</text>
</comment>
<accession>A0AAD1XAY0</accession>
<evidence type="ECO:0000313" key="2">
    <source>
        <dbReference type="Proteomes" id="UP001295684"/>
    </source>
</evidence>